<proteinExistence type="predicted"/>
<dbReference type="AlphaFoldDB" id="A0AAV4CLU9"/>
<sequence>MYWTGQDGHSALTVWAESFLSGCVLESPVPPRCPQPPVDRSEVNHGPRDHYKTLGLNDSLHNPAFTVLVNRILTFMARSCLDKWNRSNCRLIGSLVSVLAGVSYLTNAMKYEPDHMALMSQGSDIRGQPSLSVDLTGVDKLDTRPACIITCVSTTVSRSESWRDRT</sequence>
<comment type="caution">
    <text evidence="1">The sequence shown here is derived from an EMBL/GenBank/DDBJ whole genome shotgun (WGS) entry which is preliminary data.</text>
</comment>
<dbReference type="EMBL" id="BLXT01006675">
    <property type="protein sequence ID" value="GFO32731.1"/>
    <property type="molecule type" value="Genomic_DNA"/>
</dbReference>
<organism evidence="1 2">
    <name type="scientific">Plakobranchus ocellatus</name>
    <dbReference type="NCBI Taxonomy" id="259542"/>
    <lineage>
        <taxon>Eukaryota</taxon>
        <taxon>Metazoa</taxon>
        <taxon>Spiralia</taxon>
        <taxon>Lophotrochozoa</taxon>
        <taxon>Mollusca</taxon>
        <taxon>Gastropoda</taxon>
        <taxon>Heterobranchia</taxon>
        <taxon>Euthyneura</taxon>
        <taxon>Panpulmonata</taxon>
        <taxon>Sacoglossa</taxon>
        <taxon>Placobranchoidea</taxon>
        <taxon>Plakobranchidae</taxon>
        <taxon>Plakobranchus</taxon>
    </lineage>
</organism>
<keyword evidence="2" id="KW-1185">Reference proteome</keyword>
<dbReference type="Proteomes" id="UP000735302">
    <property type="component" value="Unassembled WGS sequence"/>
</dbReference>
<evidence type="ECO:0000313" key="2">
    <source>
        <dbReference type="Proteomes" id="UP000735302"/>
    </source>
</evidence>
<gene>
    <name evidence="1" type="ORF">PoB_005923600</name>
</gene>
<accession>A0AAV4CLU9</accession>
<name>A0AAV4CLU9_9GAST</name>
<evidence type="ECO:0000313" key="1">
    <source>
        <dbReference type="EMBL" id="GFO32731.1"/>
    </source>
</evidence>
<reference evidence="1 2" key="1">
    <citation type="journal article" date="2021" name="Elife">
        <title>Chloroplast acquisition without the gene transfer in kleptoplastic sea slugs, Plakobranchus ocellatus.</title>
        <authorList>
            <person name="Maeda T."/>
            <person name="Takahashi S."/>
            <person name="Yoshida T."/>
            <person name="Shimamura S."/>
            <person name="Takaki Y."/>
            <person name="Nagai Y."/>
            <person name="Toyoda A."/>
            <person name="Suzuki Y."/>
            <person name="Arimoto A."/>
            <person name="Ishii H."/>
            <person name="Satoh N."/>
            <person name="Nishiyama T."/>
            <person name="Hasebe M."/>
            <person name="Maruyama T."/>
            <person name="Minagawa J."/>
            <person name="Obokata J."/>
            <person name="Shigenobu S."/>
        </authorList>
    </citation>
    <scope>NUCLEOTIDE SEQUENCE [LARGE SCALE GENOMIC DNA]</scope>
</reference>
<protein>
    <submittedName>
        <fullName evidence="1">Uncharacterized protein</fullName>
    </submittedName>
</protein>